<dbReference type="InterPro" id="IPR007219">
    <property type="entry name" value="XnlR_reg_dom"/>
</dbReference>
<keyword evidence="4" id="KW-0539">Nucleus</keyword>
<evidence type="ECO:0000256" key="2">
    <source>
        <dbReference type="ARBA" id="ARBA00023015"/>
    </source>
</evidence>
<dbReference type="AlphaFoldDB" id="A0A6G1LE22"/>
<dbReference type="GO" id="GO:0006351">
    <property type="term" value="P:DNA-templated transcription"/>
    <property type="evidence" value="ECO:0007669"/>
    <property type="project" value="InterPro"/>
</dbReference>
<keyword evidence="6" id="KW-1133">Transmembrane helix</keyword>
<keyword evidence="1" id="KW-0479">Metal-binding</keyword>
<reference evidence="8" key="1">
    <citation type="journal article" date="2020" name="Stud. Mycol.">
        <title>101 Dothideomycetes genomes: a test case for predicting lifestyles and emergence of pathogens.</title>
        <authorList>
            <person name="Haridas S."/>
            <person name="Albert R."/>
            <person name="Binder M."/>
            <person name="Bloem J."/>
            <person name="Labutti K."/>
            <person name="Salamov A."/>
            <person name="Andreopoulos B."/>
            <person name="Baker S."/>
            <person name="Barry K."/>
            <person name="Bills G."/>
            <person name="Bluhm B."/>
            <person name="Cannon C."/>
            <person name="Castanera R."/>
            <person name="Culley D."/>
            <person name="Daum C."/>
            <person name="Ezra D."/>
            <person name="Gonzalez J."/>
            <person name="Henrissat B."/>
            <person name="Kuo A."/>
            <person name="Liang C."/>
            <person name="Lipzen A."/>
            <person name="Lutzoni F."/>
            <person name="Magnuson J."/>
            <person name="Mondo S."/>
            <person name="Nolan M."/>
            <person name="Ohm R."/>
            <person name="Pangilinan J."/>
            <person name="Park H.-J."/>
            <person name="Ramirez L."/>
            <person name="Alfaro M."/>
            <person name="Sun H."/>
            <person name="Tritt A."/>
            <person name="Yoshinaga Y."/>
            <person name="Zwiers L.-H."/>
            <person name="Turgeon B."/>
            <person name="Goodwin S."/>
            <person name="Spatafora J."/>
            <person name="Crous P."/>
            <person name="Grigoriev I."/>
        </authorList>
    </citation>
    <scope>NUCLEOTIDE SEQUENCE</scope>
    <source>
        <strain evidence="8">CBS 116005</strain>
    </source>
</reference>
<name>A0A6G1LE22_9PEZI</name>
<evidence type="ECO:0000256" key="4">
    <source>
        <dbReference type="ARBA" id="ARBA00023242"/>
    </source>
</evidence>
<dbReference type="SUPFAM" id="SSF57701">
    <property type="entry name" value="Zn2/Cys6 DNA-binding domain"/>
    <property type="match status" value="1"/>
</dbReference>
<proteinExistence type="predicted"/>
<sequence length="702" mass="76829">MEQNIRVRIGNACDNCKARKVRCDGQTPCGYCCKRQKPLICTYSPQKRRRKAHNEPSAAVHVGSAYSTTASATPQGHPTHEGLPIAGVASRHSAPHASLSEAADEPTDVDLAGRLVKDAHGKLVFIGDCAPLSFYQSVRRLLSNTVDTANLSHHQSRASLVQNQSAAANPDSGHPPPVRVEDIHDHVQAYQSLTTSLVDLFGGSDLSKALISWARHGIHSGLSSAVFYLVLANGASGIGDNHRAAQDYFEYAKSQALYGLGGDLSIETVQAFILITLYLLKACQTNAAFVFLGIAARAAYAVGIHRTEANAMFGEAMGRQRGQIWKSLRAVDLFLSTSMGRPPATSDVDCTVPYSSLHEHHEERCDMLNAQVQILLIVEDVVLEVYSRKKITLAITEGLSGQLRDWSNRWLRRLQQVLSSASIQDEAQTNGACQVICSYYYAVMLVSRPFLMYEACRRLSDQQHNSTHGVNKIDSSSPGKAKLADACIDSASMLVDTAQKLIDRQTVSRSMPLIISWLFASSLALGLGLLCGFGRILERYGRTCVTALDYFAKTDSLAVHYSLIGRSLVDLAVEYLEQQEVRERRMRTESSSQLFGLIQSCAQNDQDEATRAIQTPAHTSSYTSGPRSSQPQNAIHQQDDIGAAHLDARNHVQDIDGGLEHPPLDLSLFDGLFDDMSPTDWSGINLFPVLENAPQVDFSQFL</sequence>
<dbReference type="PANTHER" id="PTHR47424:SF9">
    <property type="entry name" value="TAH-2"/>
    <property type="match status" value="1"/>
</dbReference>
<dbReference type="InterPro" id="IPR001138">
    <property type="entry name" value="Zn2Cys6_DnaBD"/>
</dbReference>
<evidence type="ECO:0000313" key="8">
    <source>
        <dbReference type="EMBL" id="KAF2771096.1"/>
    </source>
</evidence>
<dbReference type="Pfam" id="PF04082">
    <property type="entry name" value="Fungal_trans"/>
    <property type="match status" value="1"/>
</dbReference>
<keyword evidence="6" id="KW-0472">Membrane</keyword>
<evidence type="ECO:0000259" key="7">
    <source>
        <dbReference type="PROSITE" id="PS50048"/>
    </source>
</evidence>
<evidence type="ECO:0000256" key="3">
    <source>
        <dbReference type="ARBA" id="ARBA00023163"/>
    </source>
</evidence>
<keyword evidence="6" id="KW-0812">Transmembrane</keyword>
<feature type="transmembrane region" description="Helical" evidence="6">
    <location>
        <begin position="514"/>
        <end position="533"/>
    </location>
</feature>
<organism evidence="8 9">
    <name type="scientific">Teratosphaeria nubilosa</name>
    <dbReference type="NCBI Taxonomy" id="161662"/>
    <lineage>
        <taxon>Eukaryota</taxon>
        <taxon>Fungi</taxon>
        <taxon>Dikarya</taxon>
        <taxon>Ascomycota</taxon>
        <taxon>Pezizomycotina</taxon>
        <taxon>Dothideomycetes</taxon>
        <taxon>Dothideomycetidae</taxon>
        <taxon>Mycosphaerellales</taxon>
        <taxon>Teratosphaeriaceae</taxon>
        <taxon>Teratosphaeria</taxon>
    </lineage>
</organism>
<dbReference type="Proteomes" id="UP000799436">
    <property type="component" value="Unassembled WGS sequence"/>
</dbReference>
<dbReference type="PANTHER" id="PTHR47424">
    <property type="entry name" value="REGULATORY PROTEIN GAL4"/>
    <property type="match status" value="1"/>
</dbReference>
<accession>A0A6G1LE22</accession>
<feature type="domain" description="Zn(2)-C6 fungal-type" evidence="7">
    <location>
        <begin position="12"/>
        <end position="43"/>
    </location>
</feature>
<dbReference type="GO" id="GO:0000435">
    <property type="term" value="P:positive regulation of transcription from RNA polymerase II promoter by galactose"/>
    <property type="evidence" value="ECO:0007669"/>
    <property type="project" value="TreeGrafter"/>
</dbReference>
<dbReference type="InterPro" id="IPR036864">
    <property type="entry name" value="Zn2-C6_fun-type_DNA-bd_sf"/>
</dbReference>
<dbReference type="GO" id="GO:0005634">
    <property type="term" value="C:nucleus"/>
    <property type="evidence" value="ECO:0007669"/>
    <property type="project" value="TreeGrafter"/>
</dbReference>
<dbReference type="CDD" id="cd12148">
    <property type="entry name" value="fungal_TF_MHR"/>
    <property type="match status" value="1"/>
</dbReference>
<gene>
    <name evidence="8" type="ORF">EJ03DRAFT_359405</name>
</gene>
<dbReference type="SMART" id="SM00906">
    <property type="entry name" value="Fungal_trans"/>
    <property type="match status" value="1"/>
</dbReference>
<dbReference type="GO" id="GO:0000981">
    <property type="term" value="F:DNA-binding transcription factor activity, RNA polymerase II-specific"/>
    <property type="evidence" value="ECO:0007669"/>
    <property type="project" value="InterPro"/>
</dbReference>
<dbReference type="PROSITE" id="PS00463">
    <property type="entry name" value="ZN2_CY6_FUNGAL_1"/>
    <property type="match status" value="1"/>
</dbReference>
<dbReference type="GO" id="GO:0008270">
    <property type="term" value="F:zinc ion binding"/>
    <property type="evidence" value="ECO:0007669"/>
    <property type="project" value="InterPro"/>
</dbReference>
<dbReference type="GO" id="GO:0000978">
    <property type="term" value="F:RNA polymerase II cis-regulatory region sequence-specific DNA binding"/>
    <property type="evidence" value="ECO:0007669"/>
    <property type="project" value="TreeGrafter"/>
</dbReference>
<protein>
    <recommendedName>
        <fullName evidence="7">Zn(2)-C6 fungal-type domain-containing protein</fullName>
    </recommendedName>
</protein>
<keyword evidence="9" id="KW-1185">Reference proteome</keyword>
<keyword evidence="2" id="KW-0805">Transcription regulation</keyword>
<feature type="compositionally biased region" description="Polar residues" evidence="5">
    <location>
        <begin position="153"/>
        <end position="167"/>
    </location>
</feature>
<evidence type="ECO:0000313" key="9">
    <source>
        <dbReference type="Proteomes" id="UP000799436"/>
    </source>
</evidence>
<feature type="region of interest" description="Disordered" evidence="5">
    <location>
        <begin position="153"/>
        <end position="175"/>
    </location>
</feature>
<evidence type="ECO:0000256" key="6">
    <source>
        <dbReference type="SAM" id="Phobius"/>
    </source>
</evidence>
<dbReference type="PROSITE" id="PS50048">
    <property type="entry name" value="ZN2_CY6_FUNGAL_2"/>
    <property type="match status" value="1"/>
</dbReference>
<dbReference type="Pfam" id="PF00172">
    <property type="entry name" value="Zn_clus"/>
    <property type="match status" value="1"/>
</dbReference>
<dbReference type="CDD" id="cd00067">
    <property type="entry name" value="GAL4"/>
    <property type="match status" value="1"/>
</dbReference>
<evidence type="ECO:0000256" key="5">
    <source>
        <dbReference type="SAM" id="MobiDB-lite"/>
    </source>
</evidence>
<evidence type="ECO:0000256" key="1">
    <source>
        <dbReference type="ARBA" id="ARBA00022723"/>
    </source>
</evidence>
<dbReference type="Gene3D" id="4.10.240.10">
    <property type="entry name" value="Zn(2)-C6 fungal-type DNA-binding domain"/>
    <property type="match status" value="1"/>
</dbReference>
<dbReference type="OrthoDB" id="2351791at2759"/>
<dbReference type="SMART" id="SM00066">
    <property type="entry name" value="GAL4"/>
    <property type="match status" value="1"/>
</dbReference>
<keyword evidence="3" id="KW-0804">Transcription</keyword>
<dbReference type="EMBL" id="ML995821">
    <property type="protein sequence ID" value="KAF2771096.1"/>
    <property type="molecule type" value="Genomic_DNA"/>
</dbReference>
<feature type="region of interest" description="Disordered" evidence="5">
    <location>
        <begin position="67"/>
        <end position="105"/>
    </location>
</feature>
<dbReference type="InterPro" id="IPR051127">
    <property type="entry name" value="Fungal_SecMet_Regulators"/>
</dbReference>
<feature type="compositionally biased region" description="Polar residues" evidence="5">
    <location>
        <begin position="67"/>
        <end position="76"/>
    </location>
</feature>